<gene>
    <name evidence="3" type="ORF">K469DRAFT_199749</name>
</gene>
<dbReference type="OrthoDB" id="447346at2759"/>
<dbReference type="PANTHER" id="PTHR33993">
    <property type="entry name" value="GLYOXALASE-RELATED"/>
    <property type="match status" value="1"/>
</dbReference>
<dbReference type="SUPFAM" id="SSF54593">
    <property type="entry name" value="Glyoxalase/Bleomycin resistance protein/Dihydroxybiphenyl dioxygenase"/>
    <property type="match status" value="1"/>
</dbReference>
<dbReference type="CDD" id="cd07247">
    <property type="entry name" value="SgaA_N_like"/>
    <property type="match status" value="1"/>
</dbReference>
<dbReference type="InterPro" id="IPR029068">
    <property type="entry name" value="Glyas_Bleomycin-R_OHBP_Dase"/>
</dbReference>
<evidence type="ECO:0000313" key="3">
    <source>
        <dbReference type="EMBL" id="KAF2184132.1"/>
    </source>
</evidence>
<feature type="domain" description="VOC" evidence="2">
    <location>
        <begin position="20"/>
        <end position="146"/>
    </location>
</feature>
<evidence type="ECO:0000256" key="1">
    <source>
        <dbReference type="SAM" id="MobiDB-lite"/>
    </source>
</evidence>
<evidence type="ECO:0000313" key="4">
    <source>
        <dbReference type="Proteomes" id="UP000800200"/>
    </source>
</evidence>
<dbReference type="InterPro" id="IPR052164">
    <property type="entry name" value="Anthracycline_SecMetBiosynth"/>
</dbReference>
<sequence length="150" mass="16784">MSSSGAPETNNPPPVPPEGSPCWIEIMSTNPPKLKEFYASLFPSWNWKPANEEYKEDFIAMYDFKQPSGISGGIVKLPEGCVQSRGEQPMGIGFTVYYFVESIEKTDKRIAELGGSMCLPKTEQGKNGWFANFKDPEGNRFGVYELNRSK</sequence>
<proteinExistence type="predicted"/>
<dbReference type="Gene3D" id="3.10.180.10">
    <property type="entry name" value="2,3-Dihydroxybiphenyl 1,2-Dioxygenase, domain 1"/>
    <property type="match status" value="1"/>
</dbReference>
<dbReference type="Proteomes" id="UP000800200">
    <property type="component" value="Unassembled WGS sequence"/>
</dbReference>
<evidence type="ECO:0000259" key="2">
    <source>
        <dbReference type="PROSITE" id="PS51819"/>
    </source>
</evidence>
<dbReference type="EMBL" id="ML994639">
    <property type="protein sequence ID" value="KAF2184132.1"/>
    <property type="molecule type" value="Genomic_DNA"/>
</dbReference>
<dbReference type="PROSITE" id="PS51819">
    <property type="entry name" value="VOC"/>
    <property type="match status" value="1"/>
</dbReference>
<name>A0A6A6E0E0_9PEZI</name>
<reference evidence="3" key="1">
    <citation type="journal article" date="2020" name="Stud. Mycol.">
        <title>101 Dothideomycetes genomes: a test case for predicting lifestyles and emergence of pathogens.</title>
        <authorList>
            <person name="Haridas S."/>
            <person name="Albert R."/>
            <person name="Binder M."/>
            <person name="Bloem J."/>
            <person name="Labutti K."/>
            <person name="Salamov A."/>
            <person name="Andreopoulos B."/>
            <person name="Baker S."/>
            <person name="Barry K."/>
            <person name="Bills G."/>
            <person name="Bluhm B."/>
            <person name="Cannon C."/>
            <person name="Castanera R."/>
            <person name="Culley D."/>
            <person name="Daum C."/>
            <person name="Ezra D."/>
            <person name="Gonzalez J."/>
            <person name="Henrissat B."/>
            <person name="Kuo A."/>
            <person name="Liang C."/>
            <person name="Lipzen A."/>
            <person name="Lutzoni F."/>
            <person name="Magnuson J."/>
            <person name="Mondo S."/>
            <person name="Nolan M."/>
            <person name="Ohm R."/>
            <person name="Pangilinan J."/>
            <person name="Park H.-J."/>
            <person name="Ramirez L."/>
            <person name="Alfaro M."/>
            <person name="Sun H."/>
            <person name="Tritt A."/>
            <person name="Yoshinaga Y."/>
            <person name="Zwiers L.-H."/>
            <person name="Turgeon B."/>
            <person name="Goodwin S."/>
            <person name="Spatafora J."/>
            <person name="Crous P."/>
            <person name="Grigoriev I."/>
        </authorList>
    </citation>
    <scope>NUCLEOTIDE SEQUENCE</scope>
    <source>
        <strain evidence="3">CBS 207.26</strain>
    </source>
</reference>
<organism evidence="3 4">
    <name type="scientific">Zopfia rhizophila CBS 207.26</name>
    <dbReference type="NCBI Taxonomy" id="1314779"/>
    <lineage>
        <taxon>Eukaryota</taxon>
        <taxon>Fungi</taxon>
        <taxon>Dikarya</taxon>
        <taxon>Ascomycota</taxon>
        <taxon>Pezizomycotina</taxon>
        <taxon>Dothideomycetes</taxon>
        <taxon>Dothideomycetes incertae sedis</taxon>
        <taxon>Zopfiaceae</taxon>
        <taxon>Zopfia</taxon>
    </lineage>
</organism>
<dbReference type="InterPro" id="IPR037523">
    <property type="entry name" value="VOC_core"/>
</dbReference>
<feature type="compositionally biased region" description="Pro residues" evidence="1">
    <location>
        <begin position="10"/>
        <end position="19"/>
    </location>
</feature>
<dbReference type="AlphaFoldDB" id="A0A6A6E0E0"/>
<feature type="region of interest" description="Disordered" evidence="1">
    <location>
        <begin position="1"/>
        <end position="22"/>
    </location>
</feature>
<keyword evidence="4" id="KW-1185">Reference proteome</keyword>
<dbReference type="PANTHER" id="PTHR33993:SF14">
    <property type="entry name" value="GB|AAF24581.1"/>
    <property type="match status" value="1"/>
</dbReference>
<accession>A0A6A6E0E0</accession>
<protein>
    <recommendedName>
        <fullName evidence="2">VOC domain-containing protein</fullName>
    </recommendedName>
</protein>